<evidence type="ECO:0000313" key="3">
    <source>
        <dbReference type="Proteomes" id="UP001275084"/>
    </source>
</evidence>
<evidence type="ECO:0000256" key="1">
    <source>
        <dbReference type="SAM" id="SignalP"/>
    </source>
</evidence>
<keyword evidence="3" id="KW-1185">Reference proteome</keyword>
<accession>A0AAJ0MDB8</accession>
<dbReference type="EMBL" id="JAUIQD010000004">
    <property type="protein sequence ID" value="KAK3352285.1"/>
    <property type="molecule type" value="Genomic_DNA"/>
</dbReference>
<comment type="caution">
    <text evidence="2">The sequence shown here is derived from an EMBL/GenBank/DDBJ whole genome shotgun (WGS) entry which is preliminary data.</text>
</comment>
<protein>
    <recommendedName>
        <fullName evidence="4">F-box domain-containing protein</fullName>
    </recommendedName>
</protein>
<reference evidence="2" key="2">
    <citation type="submission" date="2023-06" db="EMBL/GenBank/DDBJ databases">
        <authorList>
            <consortium name="Lawrence Berkeley National Laboratory"/>
            <person name="Haridas S."/>
            <person name="Hensen N."/>
            <person name="Bonometti L."/>
            <person name="Westerberg I."/>
            <person name="Brannstrom I.O."/>
            <person name="Guillou S."/>
            <person name="Cros-Aarteil S."/>
            <person name="Calhoun S."/>
            <person name="Kuo A."/>
            <person name="Mondo S."/>
            <person name="Pangilinan J."/>
            <person name="Riley R."/>
            <person name="Labutti K."/>
            <person name="Andreopoulos B."/>
            <person name="Lipzen A."/>
            <person name="Chen C."/>
            <person name="Yanf M."/>
            <person name="Daum C."/>
            <person name="Ng V."/>
            <person name="Clum A."/>
            <person name="Steindorff A."/>
            <person name="Ohm R."/>
            <person name="Martin F."/>
            <person name="Silar P."/>
            <person name="Natvig D."/>
            <person name="Lalanne C."/>
            <person name="Gautier V."/>
            <person name="Ament-Velasquez S.L."/>
            <person name="Kruys A."/>
            <person name="Hutchinson M.I."/>
            <person name="Powell A.J."/>
            <person name="Barry K."/>
            <person name="Miller A.N."/>
            <person name="Grigoriev I.V."/>
            <person name="Debuchy R."/>
            <person name="Gladieux P."/>
            <person name="Thoren M.H."/>
            <person name="Johannesson H."/>
        </authorList>
    </citation>
    <scope>NUCLEOTIDE SEQUENCE</scope>
    <source>
        <strain evidence="2">CBS 955.72</strain>
    </source>
</reference>
<name>A0AAJ0MDB8_9PEZI</name>
<feature type="chain" id="PRO_5042501664" description="F-box domain-containing protein" evidence="1">
    <location>
        <begin position="26"/>
        <end position="529"/>
    </location>
</feature>
<proteinExistence type="predicted"/>
<organism evidence="2 3">
    <name type="scientific">Lasiosphaeria hispida</name>
    <dbReference type="NCBI Taxonomy" id="260671"/>
    <lineage>
        <taxon>Eukaryota</taxon>
        <taxon>Fungi</taxon>
        <taxon>Dikarya</taxon>
        <taxon>Ascomycota</taxon>
        <taxon>Pezizomycotina</taxon>
        <taxon>Sordariomycetes</taxon>
        <taxon>Sordariomycetidae</taxon>
        <taxon>Sordariales</taxon>
        <taxon>Lasiosphaeriaceae</taxon>
        <taxon>Lasiosphaeria</taxon>
    </lineage>
</organism>
<feature type="signal peptide" evidence="1">
    <location>
        <begin position="1"/>
        <end position="25"/>
    </location>
</feature>
<gene>
    <name evidence="2" type="ORF">B0T25DRAFT_181378</name>
</gene>
<keyword evidence="1" id="KW-0732">Signal</keyword>
<dbReference type="AlphaFoldDB" id="A0AAJ0MDB8"/>
<dbReference type="Proteomes" id="UP001275084">
    <property type="component" value="Unassembled WGS sequence"/>
</dbReference>
<sequence length="529" mass="60524">MPLDTIQWIIRWILKLGPCLLGGWGQEVREDQEETEAQKLQLQKMYQKTLILQRLERTMDPLIAAQVYNRDCSPIYRLPTEVLLSVLDYCMVSGDPLAIECLCRVSRRFRLLIKHYHPKSNPFRFAMGGADRDTYLERRLEFTRRIQKDGLCATCTLHRKAPLGITDRVRLSLFRECEFGSGFGWGLRVRSKPHCDDCDAHHHPAAFAAPNQGNSKRRRQCLGRQGSVRLCDHVSIYWDVIERHITDWRQRRSPGSWQACLDDFLIECRDPSHDRHCTSSGNVPTWPRARLRRGCKDFQIYMERIILHLEWAPHSGADAFGLTRREKKAFAPDLRSLFQQYRRHGGAAASYSFPSCGRDPLPEMACFSPNLCSCVHYETAGETASTGSMDAAADSYTIFREWGSPWPPICHGRTGHSCWGGTYPMFGENTTKISMHVHPAGETGGSVCLVTTYEREIIVCHDTQQGKLNPSHWWLHAMDPATYPRPPHVYSLPLCWDKNCTNYRRKPAFSSCSGSDKINWPCIKGEDGC</sequence>
<evidence type="ECO:0000313" key="2">
    <source>
        <dbReference type="EMBL" id="KAK3352285.1"/>
    </source>
</evidence>
<evidence type="ECO:0008006" key="4">
    <source>
        <dbReference type="Google" id="ProtNLM"/>
    </source>
</evidence>
<reference evidence="2" key="1">
    <citation type="journal article" date="2023" name="Mol. Phylogenet. Evol.">
        <title>Genome-scale phylogeny and comparative genomics of the fungal order Sordariales.</title>
        <authorList>
            <person name="Hensen N."/>
            <person name="Bonometti L."/>
            <person name="Westerberg I."/>
            <person name="Brannstrom I.O."/>
            <person name="Guillou S."/>
            <person name="Cros-Aarteil S."/>
            <person name="Calhoun S."/>
            <person name="Haridas S."/>
            <person name="Kuo A."/>
            <person name="Mondo S."/>
            <person name="Pangilinan J."/>
            <person name="Riley R."/>
            <person name="LaButti K."/>
            <person name="Andreopoulos B."/>
            <person name="Lipzen A."/>
            <person name="Chen C."/>
            <person name="Yan M."/>
            <person name="Daum C."/>
            <person name="Ng V."/>
            <person name="Clum A."/>
            <person name="Steindorff A."/>
            <person name="Ohm R.A."/>
            <person name="Martin F."/>
            <person name="Silar P."/>
            <person name="Natvig D.O."/>
            <person name="Lalanne C."/>
            <person name="Gautier V."/>
            <person name="Ament-Velasquez S.L."/>
            <person name="Kruys A."/>
            <person name="Hutchinson M.I."/>
            <person name="Powell A.J."/>
            <person name="Barry K."/>
            <person name="Miller A.N."/>
            <person name="Grigoriev I.V."/>
            <person name="Debuchy R."/>
            <person name="Gladieux P."/>
            <person name="Hiltunen Thoren M."/>
            <person name="Johannesson H."/>
        </authorList>
    </citation>
    <scope>NUCLEOTIDE SEQUENCE</scope>
    <source>
        <strain evidence="2">CBS 955.72</strain>
    </source>
</reference>